<dbReference type="GO" id="GO:0034511">
    <property type="term" value="F:U3 snoRNA binding"/>
    <property type="evidence" value="ECO:0007669"/>
    <property type="project" value="EnsemblFungi"/>
</dbReference>
<evidence type="ECO:0000256" key="11">
    <source>
        <dbReference type="SAM" id="Coils"/>
    </source>
</evidence>
<evidence type="ECO:0000256" key="9">
    <source>
        <dbReference type="ARBA" id="ARBA00049117"/>
    </source>
</evidence>
<dbReference type="SMART" id="SM00785">
    <property type="entry name" value="AARP2CN"/>
    <property type="match status" value="1"/>
</dbReference>
<dbReference type="GO" id="GO:0003924">
    <property type="term" value="F:GTPase activity"/>
    <property type="evidence" value="ECO:0007669"/>
    <property type="project" value="EnsemblFungi"/>
</dbReference>
<dbReference type="STRING" id="1408657.A0A0W4ZUY1"/>
<feature type="coiled-coil region" evidence="11">
    <location>
        <begin position="1061"/>
        <end position="1107"/>
    </location>
</feature>
<dbReference type="InterPro" id="IPR037875">
    <property type="entry name" value="Bms1_N"/>
</dbReference>
<keyword evidence="11" id="KW-0175">Coiled coil</keyword>
<evidence type="ECO:0000313" key="15">
    <source>
        <dbReference type="Proteomes" id="UP000053447"/>
    </source>
</evidence>
<evidence type="ECO:0000256" key="8">
    <source>
        <dbReference type="ARBA" id="ARBA00023242"/>
    </source>
</evidence>
<gene>
    <name evidence="14" type="ORF">T551_00857</name>
</gene>
<proteinExistence type="inferred from homology"/>
<feature type="region of interest" description="Disordered" evidence="12">
    <location>
        <begin position="1"/>
        <end position="36"/>
    </location>
</feature>
<feature type="region of interest" description="Disordered" evidence="12">
    <location>
        <begin position="1108"/>
        <end position="1147"/>
    </location>
</feature>
<keyword evidence="6" id="KW-0067">ATP-binding</keyword>
<dbReference type="InterPro" id="IPR007034">
    <property type="entry name" value="BMS1_TSR1_C"/>
</dbReference>
<feature type="compositionally biased region" description="Basic residues" evidence="12">
    <location>
        <begin position="1"/>
        <end position="29"/>
    </location>
</feature>
<dbReference type="Pfam" id="PF08142">
    <property type="entry name" value="AARP2CN"/>
    <property type="match status" value="1"/>
</dbReference>
<dbReference type="FunFam" id="3.40.50.300:FF:000105">
    <property type="entry name" value="BMS1 ribosome biogenesis factor"/>
    <property type="match status" value="1"/>
</dbReference>
<name>A0A0W4ZUY1_PNEJ7</name>
<dbReference type="PANTHER" id="PTHR12858">
    <property type="entry name" value="RIBOSOME BIOGENESIS PROTEIN"/>
    <property type="match status" value="1"/>
</dbReference>
<dbReference type="RefSeq" id="XP_018230867.1">
    <property type="nucleotide sequence ID" value="XM_018373121.1"/>
</dbReference>
<keyword evidence="8" id="KW-0539">Nucleus</keyword>
<dbReference type="InterPro" id="IPR027417">
    <property type="entry name" value="P-loop_NTPase"/>
</dbReference>
<dbReference type="Proteomes" id="UP000053447">
    <property type="component" value="Unassembled WGS sequence"/>
</dbReference>
<evidence type="ECO:0000256" key="2">
    <source>
        <dbReference type="ARBA" id="ARBA00022517"/>
    </source>
</evidence>
<dbReference type="OrthoDB" id="10260897at2759"/>
<feature type="compositionally biased region" description="Basic residues" evidence="12">
    <location>
        <begin position="1134"/>
        <end position="1147"/>
    </location>
</feature>
<evidence type="ECO:0000256" key="3">
    <source>
        <dbReference type="ARBA" id="ARBA00022553"/>
    </source>
</evidence>
<dbReference type="SUPFAM" id="SSF52540">
    <property type="entry name" value="P-loop containing nucleoside triphosphate hydrolases"/>
    <property type="match status" value="1"/>
</dbReference>
<dbReference type="Gene3D" id="3.40.50.300">
    <property type="entry name" value="P-loop containing nucleotide triphosphate hydrolases"/>
    <property type="match status" value="1"/>
</dbReference>
<dbReference type="VEuPathDB" id="FungiDB:T551_00857"/>
<evidence type="ECO:0000256" key="1">
    <source>
        <dbReference type="ARBA" id="ARBA00004604"/>
    </source>
</evidence>
<comment type="similarity">
    <text evidence="10">Belongs to the TRAFAC class translation factor GTPase superfamily. Bms1-like GTPase family. BMS1 subfamily.</text>
</comment>
<protein>
    <submittedName>
        <fullName evidence="14">Arf-GAP with GTPase, ANK repeat and PH domain-containing protein 9</fullName>
    </submittedName>
</protein>
<dbReference type="InterPro" id="IPR030387">
    <property type="entry name" value="G_Bms1/Tsr1_dom"/>
</dbReference>
<reference evidence="15" key="1">
    <citation type="journal article" date="2016" name="Nat. Commun.">
        <title>Genome analysis of three Pneumocystis species reveals adaptation mechanisms to life exclusively in mammalian hosts.</title>
        <authorList>
            <person name="Ma L."/>
            <person name="Chen Z."/>
            <person name="Huang D.W."/>
            <person name="Kutty G."/>
            <person name="Ishihara M."/>
            <person name="Wang H."/>
            <person name="Abouelleil A."/>
            <person name="Bishop L."/>
            <person name="Davey E."/>
            <person name="Deng R."/>
            <person name="Deng X."/>
            <person name="Fan L."/>
            <person name="Fantoni G."/>
            <person name="Fitzgerald M."/>
            <person name="Gogineni E."/>
            <person name="Goldberg J.M."/>
            <person name="Handley G."/>
            <person name="Hu X."/>
            <person name="Huber C."/>
            <person name="Jiao X."/>
            <person name="Jones K."/>
            <person name="Levin J.Z."/>
            <person name="Liu Y."/>
            <person name="Macdonald P."/>
            <person name="Melnikov A."/>
            <person name="Raley C."/>
            <person name="Sassi M."/>
            <person name="Sherman B.T."/>
            <person name="Song X."/>
            <person name="Sykes S."/>
            <person name="Tran B."/>
            <person name="Walsh L."/>
            <person name="Xia Y."/>
            <person name="Yang J."/>
            <person name="Young S."/>
            <person name="Zeng Q."/>
            <person name="Zheng X."/>
            <person name="Stephens R."/>
            <person name="Nusbaum C."/>
            <person name="Birren B.W."/>
            <person name="Azadi P."/>
            <person name="Lempicki R.A."/>
            <person name="Cuomo C.A."/>
            <person name="Kovacs J.A."/>
        </authorList>
    </citation>
    <scope>NUCLEOTIDE SEQUENCE [LARGE SCALE GENOMIC DNA]</scope>
    <source>
        <strain evidence="15">RU7</strain>
    </source>
</reference>
<dbReference type="PANTHER" id="PTHR12858:SF2">
    <property type="entry name" value="RIBOSOME BIOGENESIS PROTEIN BMS1 HOMOLOG"/>
    <property type="match status" value="1"/>
</dbReference>
<dbReference type="GO" id="GO:0005737">
    <property type="term" value="C:cytoplasm"/>
    <property type="evidence" value="ECO:0007669"/>
    <property type="project" value="EnsemblFungi"/>
</dbReference>
<feature type="compositionally biased region" description="Basic and acidic residues" evidence="12">
    <location>
        <begin position="1108"/>
        <end position="1133"/>
    </location>
</feature>
<dbReference type="GO" id="GO:0005654">
    <property type="term" value="C:nucleoplasm"/>
    <property type="evidence" value="ECO:0007669"/>
    <property type="project" value="UniProtKB-ARBA"/>
</dbReference>
<evidence type="ECO:0000313" key="14">
    <source>
        <dbReference type="EMBL" id="KTW32175.1"/>
    </source>
</evidence>
<comment type="caution">
    <text evidence="14">The sequence shown here is derived from an EMBL/GenBank/DDBJ whole genome shotgun (WGS) entry which is preliminary data.</text>
</comment>
<sequence>MDSENKKKHRPRQSGSKAAKKSAKKHGKLSQHNVKAFISTSWKKSDRLARRSADVAQRRLHVPMVDRTPEALPPIIVSVVGPPGTGKTTLIKSLVRKFSRHTLNEINGPITCVSGKKRRLTFIECPNDLNSMIDIAKVSDLVLLLVDGNFGFEMETMEFLNILIPHGFPKIMGVLTHLDLFKKPEALRSAKKRLKRRFWTEIYQGAKLFYLSGIINGRYPDREILNLARFISVIKFRPLIWKNTHPYFLVDRMEDITDPQKVHEEPMCNRIIVLYGYLKGTNLPAVDARIHIPGVGDFTASEIDSLPDPCPLQQKTRTLSEKQKLIYAPMSDISGVIFDKDAVYIDIPTDDFSKKNTEVQSLGEKMIMELQKPDYNLGENYLKNDFQIFHNGKEIKCNSSYNNTGRKQMRSPNMINDYYDSENYKDSKEIDKYNLKEYQESDVSSRSKVDLDSSDDMIVEDEILQKDIVSESEKAEISENHSVEITNDDNLSEYSDSNNLIEDFDDEYLGMSSKWKENIEKKAINMFESKRNLLDLGKLIYTKIEYTPKQIIDILEGRNVSNDSNHLNSILQNGDLGNNSDILKVLRYDENENQEYLERSKVPIDIFALKYWENEENLESLKQRFITGSLISDNINESQLTEDENLYGDFIDLENRQENEDKIASSNEYTSIDLQKEREINFKKKELELRFEEEDNEGDSDSDEKMNWLEQQKLKISKQLKINQEEYEGLELSSRIKIEGYRAGLYIRLLISDMPCEFVQNFNPKFPIIVGGLLPAEEQFGFLKTRIKKHRWHKKILKTNDPLIFSLGWRRFQSLPIYYTSDSRVRNRMLKYTPEHMHCFAAFYGPFMNPNTGFVAVQSVSADSIKSGIFRIAASGVVLDNDQTTQIVKKLKLIGIPYKIFKNTAFIKDMFNSSLEVAKFEGASIRTVSGIRGQIKKAVPKHEGHCRCTFEDKILMSDIVFLRAWYPVKPRKYYNPVTSLLIEDKSSWKGMRLTGEIRRKLNIKTPLHINSQYRKIERPTRHFNPLHIPKTLAKSLPYASKQRTMKPQRKKTYLQKRAVVLSTEERRIRDLMQKLMTLRNEKIKKRKEKQEERRKTFRKKMEKEELIKKEKEKIRGKLVFQKEEKRRTSEKNNRMHGAKKQKNKTKQ</sequence>
<dbReference type="GO" id="GO:2000232">
    <property type="term" value="P:regulation of rRNA processing"/>
    <property type="evidence" value="ECO:0007669"/>
    <property type="project" value="EnsemblFungi"/>
</dbReference>
<keyword evidence="5" id="KW-0378">Hydrolase</keyword>
<dbReference type="GeneID" id="28939376"/>
<evidence type="ECO:0000256" key="5">
    <source>
        <dbReference type="ARBA" id="ARBA00022801"/>
    </source>
</evidence>
<dbReference type="GO" id="GO:0005524">
    <property type="term" value="F:ATP binding"/>
    <property type="evidence" value="ECO:0007669"/>
    <property type="project" value="UniProtKB-KW"/>
</dbReference>
<accession>A0A0W4ZUY1</accession>
<dbReference type="GO" id="GO:0000472">
    <property type="term" value="P:endonucleolytic cleavage to generate mature 5'-end of SSU-rRNA from (SSU-rRNA, 5.8S rRNA, LSU-rRNA)"/>
    <property type="evidence" value="ECO:0007669"/>
    <property type="project" value="EnsemblFungi"/>
</dbReference>
<dbReference type="InterPro" id="IPR012948">
    <property type="entry name" value="AARP2CN"/>
</dbReference>
<keyword evidence="15" id="KW-1185">Reference proteome</keyword>
<organism evidence="14 15">
    <name type="scientific">Pneumocystis jirovecii (strain RU7)</name>
    <name type="common">Human pneumocystis pneumonia agent</name>
    <dbReference type="NCBI Taxonomy" id="1408657"/>
    <lineage>
        <taxon>Eukaryota</taxon>
        <taxon>Fungi</taxon>
        <taxon>Dikarya</taxon>
        <taxon>Ascomycota</taxon>
        <taxon>Taphrinomycotina</taxon>
        <taxon>Pneumocystomycetes</taxon>
        <taxon>Pneumocystaceae</taxon>
        <taxon>Pneumocystis</taxon>
    </lineage>
</organism>
<evidence type="ECO:0000256" key="6">
    <source>
        <dbReference type="ARBA" id="ARBA00022840"/>
    </source>
</evidence>
<dbReference type="CDD" id="cd01882">
    <property type="entry name" value="BMS1"/>
    <property type="match status" value="1"/>
</dbReference>
<dbReference type="Pfam" id="PF00004">
    <property type="entry name" value="AAA"/>
    <property type="match status" value="1"/>
</dbReference>
<comment type="catalytic activity">
    <reaction evidence="9">
        <text>GTP + H2O = GDP + phosphate + H(+)</text>
        <dbReference type="Rhea" id="RHEA:19669"/>
        <dbReference type="ChEBI" id="CHEBI:15377"/>
        <dbReference type="ChEBI" id="CHEBI:15378"/>
        <dbReference type="ChEBI" id="CHEBI:37565"/>
        <dbReference type="ChEBI" id="CHEBI:43474"/>
        <dbReference type="ChEBI" id="CHEBI:58189"/>
    </reaction>
    <physiologicalReaction direction="left-to-right" evidence="9">
        <dbReference type="Rhea" id="RHEA:19670"/>
    </physiologicalReaction>
</comment>
<keyword evidence="4" id="KW-0547">Nucleotide-binding</keyword>
<dbReference type="Pfam" id="PF04950">
    <property type="entry name" value="RIBIOP_C"/>
    <property type="match status" value="1"/>
</dbReference>
<dbReference type="AlphaFoldDB" id="A0A0W4ZUY1"/>
<evidence type="ECO:0000256" key="4">
    <source>
        <dbReference type="ARBA" id="ARBA00022741"/>
    </source>
</evidence>
<dbReference type="InterPro" id="IPR003959">
    <property type="entry name" value="ATPase_AAA_core"/>
</dbReference>
<dbReference type="GO" id="GO:0000480">
    <property type="term" value="P:endonucleolytic cleavage in 5'-ETS of tricistronic rRNA transcript (SSU-rRNA, 5.8S rRNA, LSU-rRNA)"/>
    <property type="evidence" value="ECO:0007669"/>
    <property type="project" value="EnsemblFungi"/>
</dbReference>
<evidence type="ECO:0000256" key="7">
    <source>
        <dbReference type="ARBA" id="ARBA00023134"/>
    </source>
</evidence>
<dbReference type="GO" id="GO:0016887">
    <property type="term" value="F:ATP hydrolysis activity"/>
    <property type="evidence" value="ECO:0007669"/>
    <property type="project" value="InterPro"/>
</dbReference>
<dbReference type="SMART" id="SM01362">
    <property type="entry name" value="DUF663"/>
    <property type="match status" value="1"/>
</dbReference>
<feature type="domain" description="Bms1-type G" evidence="13">
    <location>
        <begin position="73"/>
        <end position="237"/>
    </location>
</feature>
<keyword evidence="2" id="KW-0690">Ribosome biogenesis</keyword>
<dbReference type="InterPro" id="IPR039761">
    <property type="entry name" value="Bms1/Tsr1"/>
</dbReference>
<dbReference type="eggNOG" id="KOG1951">
    <property type="taxonomic scope" value="Eukaryota"/>
</dbReference>
<dbReference type="GO" id="GO:0030686">
    <property type="term" value="C:90S preribosome"/>
    <property type="evidence" value="ECO:0007669"/>
    <property type="project" value="EnsemblFungi"/>
</dbReference>
<evidence type="ECO:0000256" key="10">
    <source>
        <dbReference type="ARBA" id="ARBA00061391"/>
    </source>
</evidence>
<evidence type="ECO:0000259" key="13">
    <source>
        <dbReference type="PROSITE" id="PS51714"/>
    </source>
</evidence>
<keyword evidence="7" id="KW-0342">GTP-binding</keyword>
<keyword evidence="3" id="KW-0597">Phosphoprotein</keyword>
<comment type="subcellular location">
    <subcellularLocation>
        <location evidence="1">Nucleus</location>
        <location evidence="1">Nucleolus</location>
    </subcellularLocation>
</comment>
<dbReference type="GO" id="GO:0005525">
    <property type="term" value="F:GTP binding"/>
    <property type="evidence" value="ECO:0007669"/>
    <property type="project" value="UniProtKB-KW"/>
</dbReference>
<dbReference type="EMBL" id="LFWA01000003">
    <property type="protein sequence ID" value="KTW32175.1"/>
    <property type="molecule type" value="Genomic_DNA"/>
</dbReference>
<dbReference type="GO" id="GO:0032040">
    <property type="term" value="C:small-subunit processome"/>
    <property type="evidence" value="ECO:0007669"/>
    <property type="project" value="EnsemblFungi"/>
</dbReference>
<evidence type="ECO:0000256" key="12">
    <source>
        <dbReference type="SAM" id="MobiDB-lite"/>
    </source>
</evidence>
<dbReference type="PROSITE" id="PS51714">
    <property type="entry name" value="G_BMS1"/>
    <property type="match status" value="1"/>
</dbReference>